<name>A0A5Q6S465_9ACTN</name>
<dbReference type="Pfam" id="PF02653">
    <property type="entry name" value="BPD_transp_2"/>
    <property type="match status" value="1"/>
</dbReference>
<dbReference type="GO" id="GO:0015658">
    <property type="term" value="F:branched-chain amino acid transmembrane transporter activity"/>
    <property type="evidence" value="ECO:0007669"/>
    <property type="project" value="InterPro"/>
</dbReference>
<organism evidence="8 9">
    <name type="scientific">Mumia zhuanghuii</name>
    <dbReference type="NCBI Taxonomy" id="2585211"/>
    <lineage>
        <taxon>Bacteria</taxon>
        <taxon>Bacillati</taxon>
        <taxon>Actinomycetota</taxon>
        <taxon>Actinomycetes</taxon>
        <taxon>Propionibacteriales</taxon>
        <taxon>Nocardioidaceae</taxon>
        <taxon>Mumia</taxon>
    </lineage>
</organism>
<dbReference type="AlphaFoldDB" id="A0A5Q6S465"/>
<dbReference type="CDD" id="cd06581">
    <property type="entry name" value="TM_PBP1_LivM_like"/>
    <property type="match status" value="1"/>
</dbReference>
<protein>
    <submittedName>
        <fullName evidence="8">Branched-chain amino acid ABC transporter permease</fullName>
    </submittedName>
</protein>
<keyword evidence="4 7" id="KW-1133">Transmembrane helix</keyword>
<feature type="transmembrane region" description="Helical" evidence="7">
    <location>
        <begin position="195"/>
        <end position="216"/>
    </location>
</feature>
<evidence type="ECO:0000256" key="4">
    <source>
        <dbReference type="ARBA" id="ARBA00022989"/>
    </source>
</evidence>
<evidence type="ECO:0000256" key="2">
    <source>
        <dbReference type="ARBA" id="ARBA00022475"/>
    </source>
</evidence>
<gene>
    <name evidence="8" type="ORF">FE697_004725</name>
</gene>
<comment type="caution">
    <text evidence="8">The sequence shown here is derived from an EMBL/GenBank/DDBJ whole genome shotgun (WGS) entry which is preliminary data.</text>
</comment>
<proteinExistence type="predicted"/>
<dbReference type="InterPro" id="IPR043428">
    <property type="entry name" value="LivM-like"/>
</dbReference>
<dbReference type="OrthoDB" id="9814461at2"/>
<feature type="transmembrane region" description="Helical" evidence="7">
    <location>
        <begin position="319"/>
        <end position="337"/>
    </location>
</feature>
<evidence type="ECO:0000313" key="9">
    <source>
        <dbReference type="Proteomes" id="UP000307768"/>
    </source>
</evidence>
<dbReference type="Proteomes" id="UP000307768">
    <property type="component" value="Unassembled WGS sequence"/>
</dbReference>
<feature type="transmembrane region" description="Helical" evidence="7">
    <location>
        <begin position="288"/>
        <end position="312"/>
    </location>
</feature>
<evidence type="ECO:0000313" key="8">
    <source>
        <dbReference type="EMBL" id="KAA1425182.1"/>
    </source>
</evidence>
<keyword evidence="5 7" id="KW-0472">Membrane</keyword>
<feature type="transmembrane region" description="Helical" evidence="7">
    <location>
        <begin position="39"/>
        <end position="57"/>
    </location>
</feature>
<comment type="subcellular location">
    <subcellularLocation>
        <location evidence="1">Cell membrane</location>
        <topology evidence="1">Multi-pass membrane protein</topology>
    </subcellularLocation>
</comment>
<dbReference type="PANTHER" id="PTHR30482">
    <property type="entry name" value="HIGH-AFFINITY BRANCHED-CHAIN AMINO ACID TRANSPORT SYSTEM PERMEASE"/>
    <property type="match status" value="1"/>
</dbReference>
<accession>A0A5Q6S465</accession>
<dbReference type="EMBL" id="VDFQ02000001">
    <property type="protein sequence ID" value="KAA1425182.1"/>
    <property type="molecule type" value="Genomic_DNA"/>
</dbReference>
<evidence type="ECO:0000256" key="1">
    <source>
        <dbReference type="ARBA" id="ARBA00004651"/>
    </source>
</evidence>
<evidence type="ECO:0000256" key="5">
    <source>
        <dbReference type="ARBA" id="ARBA00023136"/>
    </source>
</evidence>
<dbReference type="RefSeq" id="WP_149768356.1">
    <property type="nucleotide sequence ID" value="NZ_VDFQ02000001.1"/>
</dbReference>
<keyword evidence="2" id="KW-1003">Cell membrane</keyword>
<feature type="transmembrane region" description="Helical" evidence="7">
    <location>
        <begin position="113"/>
        <end position="135"/>
    </location>
</feature>
<evidence type="ECO:0000256" key="3">
    <source>
        <dbReference type="ARBA" id="ARBA00022692"/>
    </source>
</evidence>
<reference evidence="8 9" key="1">
    <citation type="submission" date="2019-09" db="EMBL/GenBank/DDBJ databases">
        <title>Mumia zhuanghuii sp. nov. isolated from the intestinal contents of plateau pika (Ochotona curzoniae) in the Qinghai-Tibet plateau of China.</title>
        <authorList>
            <person name="Tian Z."/>
        </authorList>
    </citation>
    <scope>NUCLEOTIDE SEQUENCE [LARGE SCALE GENOMIC DNA]</scope>
    <source>
        <strain evidence="9">350</strain>
    </source>
</reference>
<keyword evidence="3 7" id="KW-0812">Transmembrane</keyword>
<feature type="region of interest" description="Disordered" evidence="6">
    <location>
        <begin position="1"/>
        <end position="25"/>
    </location>
</feature>
<dbReference type="InterPro" id="IPR001851">
    <property type="entry name" value="ABC_transp_permease"/>
</dbReference>
<feature type="transmembrane region" description="Helical" evidence="7">
    <location>
        <begin position="142"/>
        <end position="160"/>
    </location>
</feature>
<sequence length="379" mass="39728">MTTIDDTAAPSTAKPGARPGGKPKGPRFLVVQGTLPYRGLQLGAVLLVALLLLWASGLPAFRMGQITNVFIIAIAIAGLNLVTGYTGLLSIGHSAFFGLGAYTTGILIVKYEFAPLSTIPVAIGLCFVLGLLVGLPSLRIHGLYLALVTLAVAVSFPEIVRRAEELTGGAAGMVVRSRFLAPPEWTGLVRAERGIWMFWFSAAVLAVVMLLCRNLVRSRFGIAMRATRDNEIAAAANGISVARTKIVAFGISGAITGLAGSLFTMYMGALSPDGSFTLLKSIEFITGLVLGGVATQIGPLVGAFAVVFLPYLTASYTEGPLAGVVFGIVLIVIVFLMPEGIVGRVGILARKVVHIVPADHPRLGRADREGPPEPARAEQ</sequence>
<evidence type="ECO:0000256" key="7">
    <source>
        <dbReference type="SAM" id="Phobius"/>
    </source>
</evidence>
<dbReference type="PANTHER" id="PTHR30482:SF10">
    <property type="entry name" value="HIGH-AFFINITY BRANCHED-CHAIN AMINO ACID TRANSPORT PROTEIN BRAE"/>
    <property type="match status" value="1"/>
</dbReference>
<evidence type="ECO:0000256" key="6">
    <source>
        <dbReference type="SAM" id="MobiDB-lite"/>
    </source>
</evidence>
<dbReference type="GO" id="GO:0005886">
    <property type="term" value="C:plasma membrane"/>
    <property type="evidence" value="ECO:0007669"/>
    <property type="project" value="UniProtKB-SubCell"/>
</dbReference>
<feature type="transmembrane region" description="Helical" evidence="7">
    <location>
        <begin position="246"/>
        <end position="268"/>
    </location>
</feature>
<feature type="transmembrane region" description="Helical" evidence="7">
    <location>
        <begin position="69"/>
        <end position="93"/>
    </location>
</feature>